<proteinExistence type="predicted"/>
<reference evidence="1" key="1">
    <citation type="submission" date="2015-04" db="UniProtKB">
        <authorList>
            <consortium name="EnsemblPlants"/>
        </authorList>
    </citation>
    <scope>IDENTIFICATION</scope>
</reference>
<evidence type="ECO:0000313" key="1">
    <source>
        <dbReference type="EnsemblPlants" id="OGLUM10G14800.1"/>
    </source>
</evidence>
<sequence length="78" mass="8078">MCAGRGVDAGDPHIEGLGNWAASKHDRANGEHLVSRAESQDVVGVDYLHHIKAVAGDAGGTALVAESGIRKLISFDAE</sequence>
<dbReference type="HOGENOM" id="CLU_113093_2_1_1"/>
<dbReference type="Proteomes" id="UP000026961">
    <property type="component" value="Chromosome 10"/>
</dbReference>
<keyword evidence="2" id="KW-1185">Reference proteome</keyword>
<dbReference type="Gramene" id="OGLUM10G14800.1">
    <property type="protein sequence ID" value="OGLUM10G14800.1"/>
    <property type="gene ID" value="OGLUM10G14800"/>
</dbReference>
<evidence type="ECO:0000313" key="2">
    <source>
        <dbReference type="Proteomes" id="UP000026961"/>
    </source>
</evidence>
<dbReference type="AlphaFoldDB" id="A0A0E0BCE8"/>
<reference evidence="1" key="2">
    <citation type="submission" date="2018-05" db="EMBL/GenBank/DDBJ databases">
        <title>OgluRS3 (Oryza glumaepatula Reference Sequence Version 3).</title>
        <authorList>
            <person name="Zhang J."/>
            <person name="Kudrna D."/>
            <person name="Lee S."/>
            <person name="Talag J."/>
            <person name="Welchert J."/>
            <person name="Wing R.A."/>
        </authorList>
    </citation>
    <scope>NUCLEOTIDE SEQUENCE [LARGE SCALE GENOMIC DNA]</scope>
</reference>
<accession>A0A0E0BCE8</accession>
<protein>
    <submittedName>
        <fullName evidence="1">Uncharacterized protein</fullName>
    </submittedName>
</protein>
<dbReference type="SUPFAM" id="SSF54403">
    <property type="entry name" value="Cystatin/monellin"/>
    <property type="match status" value="1"/>
</dbReference>
<dbReference type="InterPro" id="IPR046350">
    <property type="entry name" value="Cystatin_sf"/>
</dbReference>
<name>A0A0E0BCE8_9ORYZ</name>
<dbReference type="EnsemblPlants" id="OGLUM10G14800.1">
    <property type="protein sequence ID" value="OGLUM10G14800.1"/>
    <property type="gene ID" value="OGLUM10G14800"/>
</dbReference>
<organism evidence="1">
    <name type="scientific">Oryza glumipatula</name>
    <dbReference type="NCBI Taxonomy" id="40148"/>
    <lineage>
        <taxon>Eukaryota</taxon>
        <taxon>Viridiplantae</taxon>
        <taxon>Streptophyta</taxon>
        <taxon>Embryophyta</taxon>
        <taxon>Tracheophyta</taxon>
        <taxon>Spermatophyta</taxon>
        <taxon>Magnoliopsida</taxon>
        <taxon>Liliopsida</taxon>
        <taxon>Poales</taxon>
        <taxon>Poaceae</taxon>
        <taxon>BOP clade</taxon>
        <taxon>Oryzoideae</taxon>
        <taxon>Oryzeae</taxon>
        <taxon>Oryzinae</taxon>
        <taxon>Oryza</taxon>
    </lineage>
</organism>